<evidence type="ECO:0000259" key="15">
    <source>
        <dbReference type="Pfam" id="PF02823"/>
    </source>
</evidence>
<evidence type="ECO:0000256" key="3">
    <source>
        <dbReference type="ARBA" id="ARBA00005712"/>
    </source>
</evidence>
<dbReference type="PANTHER" id="PTHR13822">
    <property type="entry name" value="ATP SYNTHASE DELTA/EPSILON CHAIN"/>
    <property type="match status" value="1"/>
</dbReference>
<comment type="subunit">
    <text evidence="11 12">F-type ATPases have 2 components, CF(1) - the catalytic core - and CF(0) - the membrane proton channel. CF(1) has five subunits: alpha(3), beta(3), gamma(1), delta(1), epsilon(1). CF(0) has three main subunits: a, b and c.</text>
</comment>
<evidence type="ECO:0000256" key="12">
    <source>
        <dbReference type="RuleBase" id="RU003656"/>
    </source>
</evidence>
<evidence type="ECO:0000256" key="13">
    <source>
        <dbReference type="SAM" id="Coils"/>
    </source>
</evidence>
<dbReference type="AlphaFoldDB" id="A0A226C2G7"/>
<dbReference type="GO" id="GO:0046933">
    <property type="term" value="F:proton-transporting ATP synthase activity, rotational mechanism"/>
    <property type="evidence" value="ECO:0007669"/>
    <property type="project" value="UniProtKB-UniRule"/>
</dbReference>
<feature type="coiled-coil region" evidence="13">
    <location>
        <begin position="94"/>
        <end position="121"/>
    </location>
</feature>
<evidence type="ECO:0000313" key="16">
    <source>
        <dbReference type="EMBL" id="OWZ84607.1"/>
    </source>
</evidence>
<dbReference type="Pfam" id="PF00401">
    <property type="entry name" value="ATP-synt_DE"/>
    <property type="match status" value="1"/>
</dbReference>
<evidence type="ECO:0000256" key="7">
    <source>
        <dbReference type="ARBA" id="ARBA00023065"/>
    </source>
</evidence>
<evidence type="ECO:0000256" key="9">
    <source>
        <dbReference type="ARBA" id="ARBA00023196"/>
    </source>
</evidence>
<dbReference type="NCBIfam" id="TIGR01216">
    <property type="entry name" value="ATP_synt_epsi"/>
    <property type="match status" value="1"/>
</dbReference>
<accession>A0A226C2G7</accession>
<dbReference type="EMBL" id="NIQC01000003">
    <property type="protein sequence ID" value="OWZ84607.1"/>
    <property type="molecule type" value="Genomic_DNA"/>
</dbReference>
<keyword evidence="9 11" id="KW-0139">CF(1)</keyword>
<dbReference type="Gene3D" id="1.20.5.440">
    <property type="entry name" value="ATP synthase delta/epsilon subunit, C-terminal domain"/>
    <property type="match status" value="1"/>
</dbReference>
<dbReference type="GO" id="GO:0045259">
    <property type="term" value="C:proton-transporting ATP synthase complex"/>
    <property type="evidence" value="ECO:0007669"/>
    <property type="project" value="UniProtKB-KW"/>
</dbReference>
<dbReference type="CDD" id="cd12152">
    <property type="entry name" value="F1-ATPase_delta"/>
    <property type="match status" value="1"/>
</dbReference>
<keyword evidence="13" id="KW-0175">Coiled coil</keyword>
<keyword evidence="8 11" id="KW-0472">Membrane</keyword>
<gene>
    <name evidence="11 16" type="primary">atpC</name>
    <name evidence="16" type="ORF">CDO51_02270</name>
</gene>
<dbReference type="OrthoDB" id="9804110at2"/>
<comment type="function">
    <text evidence="1 11">Produces ATP from ADP in the presence of a proton gradient across the membrane.</text>
</comment>
<evidence type="ECO:0000256" key="11">
    <source>
        <dbReference type="HAMAP-Rule" id="MF_00530"/>
    </source>
</evidence>
<sequence>MAKNEFLLEIVTPERVVYSDQIESVDAYAEDGRLGIRHDHRPIVTKLKIAPFNFRKPEGETETVAISGSGYLEVTPEKVTVLCQTAELSNEIDVERAKAAKKRAEERLNKENTDFTRAQASLKRAIARINAADRTDEDK</sequence>
<dbReference type="Pfam" id="PF02823">
    <property type="entry name" value="ATP-synt_DE_N"/>
    <property type="match status" value="1"/>
</dbReference>
<dbReference type="InterPro" id="IPR020547">
    <property type="entry name" value="ATP_synth_F1_esu_C"/>
</dbReference>
<keyword evidence="6 11" id="KW-0375">Hydrogen ion transport</keyword>
<keyword evidence="4 11" id="KW-0813">Transport</keyword>
<keyword evidence="7 11" id="KW-0406">Ion transport</keyword>
<keyword evidence="5 11" id="KW-1003">Cell membrane</keyword>
<dbReference type="Proteomes" id="UP000214588">
    <property type="component" value="Unassembled WGS sequence"/>
</dbReference>
<name>A0A226C2G7_9FIRM</name>
<feature type="domain" description="ATP synthase F1 complex delta/epsilon subunit N-terminal" evidence="15">
    <location>
        <begin position="8"/>
        <end position="86"/>
    </location>
</feature>
<reference evidence="16 17" key="1">
    <citation type="submission" date="2017-06" db="EMBL/GenBank/DDBJ databases">
        <title>Draft Genome Sequence of Natranaerobius trueperi halophilic, alkalithermophilic bacteria from soda lakes.</title>
        <authorList>
            <person name="Zhao B."/>
        </authorList>
    </citation>
    <scope>NUCLEOTIDE SEQUENCE [LARGE SCALE GENOMIC DNA]</scope>
    <source>
        <strain evidence="16 17">DSM 18760</strain>
    </source>
</reference>
<evidence type="ECO:0000313" key="17">
    <source>
        <dbReference type="Proteomes" id="UP000214588"/>
    </source>
</evidence>
<evidence type="ECO:0000256" key="1">
    <source>
        <dbReference type="ARBA" id="ARBA00003543"/>
    </source>
</evidence>
<protein>
    <recommendedName>
        <fullName evidence="11">ATP synthase epsilon chain</fullName>
    </recommendedName>
    <alternativeName>
        <fullName evidence="11">ATP synthase F1 sector epsilon subunit</fullName>
    </alternativeName>
    <alternativeName>
        <fullName evidence="11">F-ATPase epsilon subunit</fullName>
    </alternativeName>
</protein>
<evidence type="ECO:0000256" key="10">
    <source>
        <dbReference type="ARBA" id="ARBA00023310"/>
    </source>
</evidence>
<evidence type="ECO:0000256" key="5">
    <source>
        <dbReference type="ARBA" id="ARBA00022475"/>
    </source>
</evidence>
<comment type="subcellular location">
    <subcellularLocation>
        <location evidence="2 11">Cell membrane</location>
        <topology evidence="2 11">Peripheral membrane protein</topology>
    </subcellularLocation>
</comment>
<evidence type="ECO:0000256" key="8">
    <source>
        <dbReference type="ARBA" id="ARBA00023136"/>
    </source>
</evidence>
<evidence type="ECO:0000256" key="6">
    <source>
        <dbReference type="ARBA" id="ARBA00022781"/>
    </source>
</evidence>
<evidence type="ECO:0000256" key="2">
    <source>
        <dbReference type="ARBA" id="ARBA00004202"/>
    </source>
</evidence>
<dbReference type="GO" id="GO:0005524">
    <property type="term" value="F:ATP binding"/>
    <property type="evidence" value="ECO:0007669"/>
    <property type="project" value="UniProtKB-UniRule"/>
</dbReference>
<dbReference type="InterPro" id="IPR036771">
    <property type="entry name" value="ATPsynth_dsu/esu_N"/>
</dbReference>
<dbReference type="RefSeq" id="WP_089022677.1">
    <property type="nucleotide sequence ID" value="NZ_NIQC01000003.1"/>
</dbReference>
<dbReference type="InterPro" id="IPR001469">
    <property type="entry name" value="ATP_synth_F1_dsu/esu"/>
</dbReference>
<comment type="caution">
    <text evidence="16">The sequence shown here is derived from an EMBL/GenBank/DDBJ whole genome shotgun (WGS) entry which is preliminary data.</text>
</comment>
<organism evidence="16 17">
    <name type="scientific">Natranaerobius trueperi</name>
    <dbReference type="NCBI Taxonomy" id="759412"/>
    <lineage>
        <taxon>Bacteria</taxon>
        <taxon>Bacillati</taxon>
        <taxon>Bacillota</taxon>
        <taxon>Clostridia</taxon>
        <taxon>Natranaerobiales</taxon>
        <taxon>Natranaerobiaceae</taxon>
        <taxon>Natranaerobius</taxon>
    </lineage>
</organism>
<dbReference type="SUPFAM" id="SSF46604">
    <property type="entry name" value="Epsilon subunit of F1F0-ATP synthase C-terminal domain"/>
    <property type="match status" value="1"/>
</dbReference>
<feature type="domain" description="ATP synthase epsilon subunit C-terminal" evidence="14">
    <location>
        <begin position="91"/>
        <end position="132"/>
    </location>
</feature>
<evidence type="ECO:0000256" key="4">
    <source>
        <dbReference type="ARBA" id="ARBA00022448"/>
    </source>
</evidence>
<dbReference type="InterPro" id="IPR020546">
    <property type="entry name" value="ATP_synth_F1_dsu/esu_N"/>
</dbReference>
<evidence type="ECO:0000259" key="14">
    <source>
        <dbReference type="Pfam" id="PF00401"/>
    </source>
</evidence>
<comment type="similarity">
    <text evidence="3 11 12">Belongs to the ATPase epsilon chain family.</text>
</comment>
<dbReference type="InterPro" id="IPR036794">
    <property type="entry name" value="ATP_F1_dsu/esu_C_sf"/>
</dbReference>
<dbReference type="SUPFAM" id="SSF51344">
    <property type="entry name" value="Epsilon subunit of F1F0-ATP synthase N-terminal domain"/>
    <property type="match status" value="1"/>
</dbReference>
<dbReference type="PANTHER" id="PTHR13822:SF10">
    <property type="entry name" value="ATP SYNTHASE EPSILON CHAIN, CHLOROPLASTIC"/>
    <property type="match status" value="1"/>
</dbReference>
<proteinExistence type="inferred from homology"/>
<dbReference type="Gene3D" id="2.60.15.10">
    <property type="entry name" value="F0F1 ATP synthase delta/epsilon subunit, N-terminal"/>
    <property type="match status" value="1"/>
</dbReference>
<dbReference type="HAMAP" id="MF_00530">
    <property type="entry name" value="ATP_synth_epsil_bac"/>
    <property type="match status" value="1"/>
</dbReference>
<keyword evidence="17" id="KW-1185">Reference proteome</keyword>
<keyword evidence="10 11" id="KW-0066">ATP synthesis</keyword>
<dbReference type="FunFam" id="1.20.5.440:FF:000001">
    <property type="entry name" value="ATP synthase epsilon chain"/>
    <property type="match status" value="1"/>
</dbReference>
<dbReference type="GO" id="GO:0005886">
    <property type="term" value="C:plasma membrane"/>
    <property type="evidence" value="ECO:0007669"/>
    <property type="project" value="UniProtKB-SubCell"/>
</dbReference>